<dbReference type="InterPro" id="IPR036388">
    <property type="entry name" value="WH-like_DNA-bd_sf"/>
</dbReference>
<dbReference type="Gene3D" id="1.10.1740.10">
    <property type="match status" value="1"/>
</dbReference>
<comment type="caution">
    <text evidence="8">The sequence shown here is derived from an EMBL/GenBank/DDBJ whole genome shotgun (WGS) entry which is preliminary data.</text>
</comment>
<name>A0ABW1XJT6_9ALTE</name>
<sequence>MTLSIALRSPWSAQLSPEDLMTEYAQSGNPRSLARLYDALADDLFHYLCSLTDYHCAKDLAQRTWLRVIDKRHLYRTGGPVKGWLFRIARNLLIDEIRSQAKWIAELPEQAADSPDLANVLDAEAAFDIAMQALPFHQREAIILQQEGFSLSEIADMCGEQQETIKSRLRYARNKLQQVLEAYRD</sequence>
<evidence type="ECO:0000259" key="6">
    <source>
        <dbReference type="Pfam" id="PF04542"/>
    </source>
</evidence>
<dbReference type="InterPro" id="IPR007627">
    <property type="entry name" value="RNA_pol_sigma70_r2"/>
</dbReference>
<dbReference type="InterPro" id="IPR013325">
    <property type="entry name" value="RNA_pol_sigma_r2"/>
</dbReference>
<evidence type="ECO:0000313" key="8">
    <source>
        <dbReference type="EMBL" id="MFC6438904.1"/>
    </source>
</evidence>
<gene>
    <name evidence="8" type="ORF">ACFP85_01885</name>
</gene>
<dbReference type="RefSeq" id="WP_131259014.1">
    <property type="nucleotide sequence ID" value="NZ_JBHSUS010000001.1"/>
</dbReference>
<dbReference type="InterPro" id="IPR013249">
    <property type="entry name" value="RNA_pol_sigma70_r4_t2"/>
</dbReference>
<evidence type="ECO:0000256" key="3">
    <source>
        <dbReference type="ARBA" id="ARBA00023082"/>
    </source>
</evidence>
<dbReference type="Pfam" id="PF08281">
    <property type="entry name" value="Sigma70_r4_2"/>
    <property type="match status" value="1"/>
</dbReference>
<dbReference type="Proteomes" id="UP001596364">
    <property type="component" value="Unassembled WGS sequence"/>
</dbReference>
<dbReference type="SUPFAM" id="SSF88659">
    <property type="entry name" value="Sigma3 and sigma4 domains of RNA polymerase sigma factors"/>
    <property type="match status" value="1"/>
</dbReference>
<accession>A0ABW1XJT6</accession>
<dbReference type="PANTHER" id="PTHR43133:SF8">
    <property type="entry name" value="RNA POLYMERASE SIGMA FACTOR HI_1459-RELATED"/>
    <property type="match status" value="1"/>
</dbReference>
<dbReference type="InterPro" id="IPR013324">
    <property type="entry name" value="RNA_pol_sigma_r3/r4-like"/>
</dbReference>
<keyword evidence="5" id="KW-0804">Transcription</keyword>
<keyword evidence="3" id="KW-0731">Sigma factor</keyword>
<evidence type="ECO:0000256" key="5">
    <source>
        <dbReference type="ARBA" id="ARBA00023163"/>
    </source>
</evidence>
<proteinExistence type="inferred from homology"/>
<keyword evidence="4" id="KW-0238">DNA-binding</keyword>
<feature type="domain" description="RNA polymerase sigma factor 70 region 4 type 2" evidence="7">
    <location>
        <begin position="130"/>
        <end position="176"/>
    </location>
</feature>
<dbReference type="Pfam" id="PF04542">
    <property type="entry name" value="Sigma70_r2"/>
    <property type="match status" value="1"/>
</dbReference>
<evidence type="ECO:0000313" key="9">
    <source>
        <dbReference type="Proteomes" id="UP001596364"/>
    </source>
</evidence>
<keyword evidence="9" id="KW-1185">Reference proteome</keyword>
<dbReference type="SUPFAM" id="SSF88946">
    <property type="entry name" value="Sigma2 domain of RNA polymerase sigma factors"/>
    <property type="match status" value="1"/>
</dbReference>
<organism evidence="8 9">
    <name type="scientific">Pseudobowmanella zhangzhouensis</name>
    <dbReference type="NCBI Taxonomy" id="1537679"/>
    <lineage>
        <taxon>Bacteria</taxon>
        <taxon>Pseudomonadati</taxon>
        <taxon>Pseudomonadota</taxon>
        <taxon>Gammaproteobacteria</taxon>
        <taxon>Alteromonadales</taxon>
        <taxon>Alteromonadaceae</taxon>
    </lineage>
</organism>
<dbReference type="Gene3D" id="1.10.10.10">
    <property type="entry name" value="Winged helix-like DNA-binding domain superfamily/Winged helix DNA-binding domain"/>
    <property type="match status" value="1"/>
</dbReference>
<dbReference type="InterPro" id="IPR014284">
    <property type="entry name" value="RNA_pol_sigma-70_dom"/>
</dbReference>
<evidence type="ECO:0000256" key="4">
    <source>
        <dbReference type="ARBA" id="ARBA00023125"/>
    </source>
</evidence>
<dbReference type="PANTHER" id="PTHR43133">
    <property type="entry name" value="RNA POLYMERASE ECF-TYPE SIGMA FACTO"/>
    <property type="match status" value="1"/>
</dbReference>
<dbReference type="CDD" id="cd06171">
    <property type="entry name" value="Sigma70_r4"/>
    <property type="match status" value="1"/>
</dbReference>
<keyword evidence="2" id="KW-0805">Transcription regulation</keyword>
<evidence type="ECO:0000256" key="1">
    <source>
        <dbReference type="ARBA" id="ARBA00010641"/>
    </source>
</evidence>
<feature type="domain" description="RNA polymerase sigma-70 region 2" evidence="6">
    <location>
        <begin position="36"/>
        <end position="101"/>
    </location>
</feature>
<comment type="similarity">
    <text evidence="1">Belongs to the sigma-70 factor family. ECF subfamily.</text>
</comment>
<evidence type="ECO:0000259" key="7">
    <source>
        <dbReference type="Pfam" id="PF08281"/>
    </source>
</evidence>
<reference evidence="9" key="1">
    <citation type="journal article" date="2019" name="Int. J. Syst. Evol. Microbiol.">
        <title>The Global Catalogue of Microorganisms (GCM) 10K type strain sequencing project: providing services to taxonomists for standard genome sequencing and annotation.</title>
        <authorList>
            <consortium name="The Broad Institute Genomics Platform"/>
            <consortium name="The Broad Institute Genome Sequencing Center for Infectious Disease"/>
            <person name="Wu L."/>
            <person name="Ma J."/>
        </authorList>
    </citation>
    <scope>NUCLEOTIDE SEQUENCE [LARGE SCALE GENOMIC DNA]</scope>
    <source>
        <strain evidence="9">CGMCC 1.16031</strain>
    </source>
</reference>
<evidence type="ECO:0000256" key="2">
    <source>
        <dbReference type="ARBA" id="ARBA00023015"/>
    </source>
</evidence>
<dbReference type="InterPro" id="IPR039425">
    <property type="entry name" value="RNA_pol_sigma-70-like"/>
</dbReference>
<dbReference type="NCBIfam" id="TIGR02937">
    <property type="entry name" value="sigma70-ECF"/>
    <property type="match status" value="1"/>
</dbReference>
<protein>
    <submittedName>
        <fullName evidence="8">RNA polymerase sigma factor</fullName>
    </submittedName>
</protein>
<dbReference type="EMBL" id="JBHSUS010000001">
    <property type="protein sequence ID" value="MFC6438904.1"/>
    <property type="molecule type" value="Genomic_DNA"/>
</dbReference>